<keyword evidence="2" id="KW-1134">Transmembrane beta strand</keyword>
<dbReference type="AlphaFoldDB" id="A0A4Q7MX75"/>
<reference evidence="11 12" key="1">
    <citation type="submission" date="2019-02" db="EMBL/GenBank/DDBJ databases">
        <title>Genomic Encyclopedia of Type Strains, Phase IV (KMG-IV): sequencing the most valuable type-strain genomes for metagenomic binning, comparative biology and taxonomic classification.</title>
        <authorList>
            <person name="Goeker M."/>
        </authorList>
    </citation>
    <scope>NUCLEOTIDE SEQUENCE [LARGE SCALE GENOMIC DNA]</scope>
    <source>
        <strain evidence="11 12">DSM 16618</strain>
    </source>
</reference>
<dbReference type="InterPro" id="IPR011250">
    <property type="entry name" value="OMP/PagP_B-barrel"/>
</dbReference>
<sequence>MPRLSANPAYFRSLRLSAFAPACLVSTLRNVGKVSLLLSLLGTLATNTLAQTVEPPRQEPIENLRRLDSDWQERLQPTGRQQPAPPRHVADAEAPPPSVTDDDLRQYPQLAEIVITASLHSQDWKTLAHVLHLYQQSPGHDPQLVRYGQGAILRQQRHHSAAIAQYRDMLNEDASLDYVRFDLAAMLFENKQYRDARTQFEATAGNETLPPSMRQLAQLYLNTIDQQQRVVPRLRLRLIHNSNVNQSGDERDIIFSNVILRKPLDAMPQSSWGTNYALILEQEANIGGNHFLAYDASVDGLRYTSLSGYDENAIALAFHYKNQTVSSWLALGPALQWQWLDGKRYSHGEGLNASIGHWFTPSVQVSTYARWLKRHYYDVRLRSYEGDTSSISPGLLWMITPRASLFAGLSYQRDSLAAPSESFRQRSINAGFATQLENGLNLNAFAQIGFRRYDAVDTLLHEWRKDRRFTTNLSIGHSQLTFAGFEPKLGLLYERVRSSHTALYTRRTRQWMLTLEKRF</sequence>
<feature type="domain" description="Surface lipoprotein assembly modifier N-terminal TPR repeats region" evidence="10">
    <location>
        <begin position="98"/>
        <end position="200"/>
    </location>
</feature>
<dbReference type="InterPro" id="IPR011990">
    <property type="entry name" value="TPR-like_helical_dom_sf"/>
</dbReference>
<protein>
    <submittedName>
        <fullName evidence="11">Uncharacterized protein DUF560</fullName>
    </submittedName>
</protein>
<keyword evidence="5" id="KW-0472">Membrane</keyword>
<dbReference type="SUPFAM" id="SSF56925">
    <property type="entry name" value="OMPA-like"/>
    <property type="match status" value="1"/>
</dbReference>
<evidence type="ECO:0000256" key="2">
    <source>
        <dbReference type="ARBA" id="ARBA00022452"/>
    </source>
</evidence>
<dbReference type="GO" id="GO:0009279">
    <property type="term" value="C:cell outer membrane"/>
    <property type="evidence" value="ECO:0007669"/>
    <property type="project" value="UniProtKB-SubCell"/>
</dbReference>
<evidence type="ECO:0000256" key="8">
    <source>
        <dbReference type="SAM" id="MobiDB-lite"/>
    </source>
</evidence>
<evidence type="ECO:0000256" key="5">
    <source>
        <dbReference type="ARBA" id="ARBA00023136"/>
    </source>
</evidence>
<evidence type="ECO:0000313" key="12">
    <source>
        <dbReference type="Proteomes" id="UP000292039"/>
    </source>
</evidence>
<name>A0A4Q7MX75_9BURK</name>
<comment type="subcellular location">
    <subcellularLocation>
        <location evidence="1">Cell outer membrane</location>
        <topology evidence="1">Multi-pass membrane protein</topology>
    </subcellularLocation>
</comment>
<dbReference type="EMBL" id="SGWZ01000001">
    <property type="protein sequence ID" value="RZS73403.1"/>
    <property type="molecule type" value="Genomic_DNA"/>
</dbReference>
<dbReference type="Pfam" id="PF04575">
    <property type="entry name" value="SlipAM"/>
    <property type="match status" value="1"/>
</dbReference>
<evidence type="ECO:0000259" key="9">
    <source>
        <dbReference type="Pfam" id="PF04575"/>
    </source>
</evidence>
<evidence type="ECO:0000256" key="4">
    <source>
        <dbReference type="ARBA" id="ARBA00022729"/>
    </source>
</evidence>
<dbReference type="Proteomes" id="UP000292039">
    <property type="component" value="Unassembled WGS sequence"/>
</dbReference>
<dbReference type="Gene3D" id="1.25.40.10">
    <property type="entry name" value="Tetratricopeptide repeat domain"/>
    <property type="match status" value="1"/>
</dbReference>
<dbReference type="Pfam" id="PF24575">
    <property type="entry name" value="TPR_Slam"/>
    <property type="match status" value="1"/>
</dbReference>
<gene>
    <name evidence="11" type="ORF">EV679_0594</name>
</gene>
<keyword evidence="4" id="KW-0732">Signal</keyword>
<feature type="region of interest" description="Disordered" evidence="8">
    <location>
        <begin position="76"/>
        <end position="103"/>
    </location>
</feature>
<dbReference type="InterPro" id="IPR007655">
    <property type="entry name" value="Slam_C"/>
</dbReference>
<keyword evidence="3" id="KW-0812">Transmembrane</keyword>
<comment type="caution">
    <text evidence="11">The sequence shown here is derived from an EMBL/GenBank/DDBJ whole genome shotgun (WGS) entry which is preliminary data.</text>
</comment>
<dbReference type="InterPro" id="IPR057556">
    <property type="entry name" value="TPR_Slam"/>
</dbReference>
<keyword evidence="6" id="KW-0998">Cell outer membrane</keyword>
<evidence type="ECO:0000256" key="1">
    <source>
        <dbReference type="ARBA" id="ARBA00004571"/>
    </source>
</evidence>
<evidence type="ECO:0000256" key="7">
    <source>
        <dbReference type="ARBA" id="ARBA00023609"/>
    </source>
</evidence>
<dbReference type="SUPFAM" id="SSF48452">
    <property type="entry name" value="TPR-like"/>
    <property type="match status" value="1"/>
</dbReference>
<feature type="domain" description="Surface lipoprotein assembly modifier C-terminal" evidence="9">
    <location>
        <begin position="238"/>
        <end position="519"/>
    </location>
</feature>
<organism evidence="11 12">
    <name type="scientific">Kerstersia gyiorum</name>
    <dbReference type="NCBI Taxonomy" id="206506"/>
    <lineage>
        <taxon>Bacteria</taxon>
        <taxon>Pseudomonadati</taxon>
        <taxon>Pseudomonadota</taxon>
        <taxon>Betaproteobacteria</taxon>
        <taxon>Burkholderiales</taxon>
        <taxon>Alcaligenaceae</taxon>
        <taxon>Kerstersia</taxon>
    </lineage>
</organism>
<evidence type="ECO:0000256" key="3">
    <source>
        <dbReference type="ARBA" id="ARBA00022692"/>
    </source>
</evidence>
<evidence type="ECO:0000259" key="10">
    <source>
        <dbReference type="Pfam" id="PF24575"/>
    </source>
</evidence>
<evidence type="ECO:0000313" key="11">
    <source>
        <dbReference type="EMBL" id="RZS73403.1"/>
    </source>
</evidence>
<proteinExistence type="inferred from homology"/>
<accession>A0A4Q7MX75</accession>
<comment type="similarity">
    <text evidence="7">Belongs to the Slam family.</text>
</comment>
<evidence type="ECO:0000256" key="6">
    <source>
        <dbReference type="ARBA" id="ARBA00023237"/>
    </source>
</evidence>